<evidence type="ECO:0000313" key="2">
    <source>
        <dbReference type="EMBL" id="QQP89815.1"/>
    </source>
</evidence>
<dbReference type="RefSeq" id="WP_201076536.1">
    <property type="nucleotide sequence ID" value="NZ_CP067420.1"/>
</dbReference>
<evidence type="ECO:0000256" key="1">
    <source>
        <dbReference type="SAM" id="SignalP"/>
    </source>
</evidence>
<gene>
    <name evidence="2" type="ORF">IGS68_00600</name>
</gene>
<accession>A0ABX7B609</accession>
<evidence type="ECO:0000313" key="3">
    <source>
        <dbReference type="Proteomes" id="UP000595197"/>
    </source>
</evidence>
<feature type="signal peptide" evidence="1">
    <location>
        <begin position="1"/>
        <end position="20"/>
    </location>
</feature>
<keyword evidence="2" id="KW-0378">Hydrolase</keyword>
<protein>
    <submittedName>
        <fullName evidence="2">ATP-dependent Clp protease proteolytic subunit</fullName>
    </submittedName>
</protein>
<keyword evidence="2" id="KW-0645">Protease</keyword>
<keyword evidence="1" id="KW-0732">Signal</keyword>
<feature type="chain" id="PRO_5046640992" evidence="1">
    <location>
        <begin position="21"/>
        <end position="225"/>
    </location>
</feature>
<dbReference type="InterPro" id="IPR029045">
    <property type="entry name" value="ClpP/crotonase-like_dom_sf"/>
</dbReference>
<dbReference type="InterPro" id="IPR023562">
    <property type="entry name" value="ClpP/TepA"/>
</dbReference>
<dbReference type="EMBL" id="CP067420">
    <property type="protein sequence ID" value="QQP89815.1"/>
    <property type="molecule type" value="Genomic_DNA"/>
</dbReference>
<dbReference type="Proteomes" id="UP000595197">
    <property type="component" value="Chromosome"/>
</dbReference>
<dbReference type="Pfam" id="PF00574">
    <property type="entry name" value="CLP_protease"/>
    <property type="match status" value="1"/>
</dbReference>
<reference evidence="2" key="1">
    <citation type="submission" date="2021-02" db="EMBL/GenBank/DDBJ databases">
        <title>Skermanella TT6 skin isolate.</title>
        <authorList>
            <person name="Lee K."/>
            <person name="Ganzorig M."/>
        </authorList>
    </citation>
    <scope>NUCLEOTIDE SEQUENCE</scope>
    <source>
        <strain evidence="2">TT6</strain>
    </source>
</reference>
<dbReference type="GO" id="GO:0008233">
    <property type="term" value="F:peptidase activity"/>
    <property type="evidence" value="ECO:0007669"/>
    <property type="project" value="UniProtKB-KW"/>
</dbReference>
<dbReference type="SUPFAM" id="SSF52096">
    <property type="entry name" value="ClpP/crotonase"/>
    <property type="match status" value="1"/>
</dbReference>
<dbReference type="PROSITE" id="PS51257">
    <property type="entry name" value="PROKAR_LIPOPROTEIN"/>
    <property type="match status" value="1"/>
</dbReference>
<name>A0ABX7B609_9PROT</name>
<organism evidence="2 3">
    <name type="scientific">Skermanella cutis</name>
    <dbReference type="NCBI Taxonomy" id="2775420"/>
    <lineage>
        <taxon>Bacteria</taxon>
        <taxon>Pseudomonadati</taxon>
        <taxon>Pseudomonadota</taxon>
        <taxon>Alphaproteobacteria</taxon>
        <taxon>Rhodospirillales</taxon>
        <taxon>Azospirillaceae</taxon>
        <taxon>Skermanella</taxon>
    </lineage>
</organism>
<sequence length="225" mass="23910">MRFRLVLLHCLILAALCGCARGLVMIDGTGGQGTPEGLRDIEISGIITQATANRVLDQLNAASGPTVRLHLDSPGGDVSAALQIHERLRTGGWTVTTSVADTAQCMSSCTLIFTAGDHRLAGPRSRFRFHAPLYVGRLPLPGPVVDLIEGMTRRGIANTYAGVSPEFARHLADPAIRALHSRRGLALSGAQLAQRGDRFVTGLVEPDPVGTGVPVPLNRPLPVRY</sequence>
<dbReference type="Gene3D" id="3.90.226.10">
    <property type="entry name" value="2-enoyl-CoA Hydratase, Chain A, domain 1"/>
    <property type="match status" value="1"/>
</dbReference>
<dbReference type="GO" id="GO:0006508">
    <property type="term" value="P:proteolysis"/>
    <property type="evidence" value="ECO:0007669"/>
    <property type="project" value="UniProtKB-KW"/>
</dbReference>
<keyword evidence="3" id="KW-1185">Reference proteome</keyword>
<proteinExistence type="predicted"/>